<comment type="similarity">
    <text evidence="1">Belongs to the carbon-nitrogen hydrolase superfamily. NIT1/NIT2 family.</text>
</comment>
<keyword evidence="3" id="KW-0378">Hydrolase</keyword>
<proteinExistence type="inferred from homology"/>
<dbReference type="InterPro" id="IPR001110">
    <property type="entry name" value="UPF0012_CS"/>
</dbReference>
<protein>
    <submittedName>
        <fullName evidence="3">Carbon-nitrogen hydrolase</fullName>
    </submittedName>
</protein>
<dbReference type="PANTHER" id="PTHR23088:SF27">
    <property type="entry name" value="DEAMINATED GLUTATHIONE AMIDASE"/>
    <property type="match status" value="1"/>
</dbReference>
<feature type="domain" description="CN hydrolase" evidence="2">
    <location>
        <begin position="1"/>
        <end position="234"/>
    </location>
</feature>
<dbReference type="AlphaFoldDB" id="A0A9C7QWU7"/>
<organism evidence="3 4">
    <name type="scientific">Serratia grimesii</name>
    <dbReference type="NCBI Taxonomy" id="82995"/>
    <lineage>
        <taxon>Bacteria</taxon>
        <taxon>Pseudomonadati</taxon>
        <taxon>Pseudomonadota</taxon>
        <taxon>Gammaproteobacteria</taxon>
        <taxon>Enterobacterales</taxon>
        <taxon>Yersiniaceae</taxon>
        <taxon>Serratia</taxon>
    </lineage>
</organism>
<dbReference type="InterPro" id="IPR044083">
    <property type="entry name" value="RamA-like"/>
</dbReference>
<dbReference type="SUPFAM" id="SSF56317">
    <property type="entry name" value="Carbon-nitrogen hydrolase"/>
    <property type="match status" value="1"/>
</dbReference>
<dbReference type="GO" id="GO:0016787">
    <property type="term" value="F:hydrolase activity"/>
    <property type="evidence" value="ECO:0007669"/>
    <property type="project" value="UniProtKB-KW"/>
</dbReference>
<evidence type="ECO:0000259" key="2">
    <source>
        <dbReference type="PROSITE" id="PS50263"/>
    </source>
</evidence>
<dbReference type="PROSITE" id="PS50263">
    <property type="entry name" value="CN_HYDROLASE"/>
    <property type="match status" value="1"/>
</dbReference>
<gene>
    <name evidence="3" type="ORF">DHV72_20085</name>
</gene>
<name>A0A9C7QWU7_9GAMM</name>
<dbReference type="InterPro" id="IPR003010">
    <property type="entry name" value="C-N_Hydrolase"/>
</dbReference>
<dbReference type="PANTHER" id="PTHR23088">
    <property type="entry name" value="NITRILASE-RELATED"/>
    <property type="match status" value="1"/>
</dbReference>
<sequence>MEITLAQLPSREGCVADNLAQALAFIERYGQRSGVILFPETHLTGFAAAQGDTDYALQRDGDELAQLVQVSRQYDVALVTGFLERTPEGVFNSTVLITPEQGIYLHYRKTHLWPDERTSVLPGDALVCGDWRGTRIGLLICYDLEFPENARALAMMGCQLLLITNGNMDPYGPVHRHAAIARAQDNQIFVAMTNRCGEGDGLQFAGESLIVDPLGRDVAGLGRDAGALSVELDFTLLEQARRHYRYLDDRRWRLSGEAQWTEDKAGRCRWPLSK</sequence>
<reference evidence="3 4" key="1">
    <citation type="journal article" date="2018" name="Nat. Biotechnol.">
        <title>A standardized bacterial taxonomy based on genome phylogeny substantially revises the tree of life.</title>
        <authorList>
            <person name="Parks D.H."/>
            <person name="Chuvochina M."/>
            <person name="Waite D.W."/>
            <person name="Rinke C."/>
            <person name="Skarshewski A."/>
            <person name="Chaumeil P.A."/>
            <person name="Hugenholtz P."/>
        </authorList>
    </citation>
    <scope>NUCLEOTIDE SEQUENCE [LARGE SCALE GENOMIC DNA]</scope>
    <source>
        <strain evidence="3">UBA11264</strain>
    </source>
</reference>
<evidence type="ECO:0000313" key="4">
    <source>
        <dbReference type="Proteomes" id="UP000262210"/>
    </source>
</evidence>
<dbReference type="PROSITE" id="PS01227">
    <property type="entry name" value="UPF0012"/>
    <property type="match status" value="1"/>
</dbReference>
<dbReference type="Gene3D" id="3.60.110.10">
    <property type="entry name" value="Carbon-nitrogen hydrolase"/>
    <property type="match status" value="1"/>
</dbReference>
<comment type="caution">
    <text evidence="3">The sequence shown here is derived from an EMBL/GenBank/DDBJ whole genome shotgun (WGS) entry which is preliminary data.</text>
</comment>
<dbReference type="CDD" id="cd07576">
    <property type="entry name" value="R-amidase_like"/>
    <property type="match status" value="1"/>
</dbReference>
<dbReference type="InterPro" id="IPR036526">
    <property type="entry name" value="C-N_Hydrolase_sf"/>
</dbReference>
<dbReference type="Pfam" id="PF00795">
    <property type="entry name" value="CN_hydrolase"/>
    <property type="match status" value="1"/>
</dbReference>
<evidence type="ECO:0000313" key="3">
    <source>
        <dbReference type="EMBL" id="HCK02300.1"/>
    </source>
</evidence>
<dbReference type="Proteomes" id="UP000262210">
    <property type="component" value="Unassembled WGS sequence"/>
</dbReference>
<dbReference type="RefSeq" id="WP_261441727.1">
    <property type="nucleotide sequence ID" value="NZ_CAMIRG010000001.1"/>
</dbReference>
<accession>A0A9C7QWU7</accession>
<dbReference type="EMBL" id="DPSM01000028">
    <property type="protein sequence ID" value="HCK02300.1"/>
    <property type="molecule type" value="Genomic_DNA"/>
</dbReference>
<evidence type="ECO:0000256" key="1">
    <source>
        <dbReference type="ARBA" id="ARBA00010613"/>
    </source>
</evidence>